<keyword evidence="7" id="KW-0863">Zinc-finger</keyword>
<evidence type="ECO:0000256" key="6">
    <source>
        <dbReference type="ARBA" id="ARBA00023242"/>
    </source>
</evidence>
<dbReference type="InterPro" id="IPR036864">
    <property type="entry name" value="Zn2-C6_fun-type_DNA-bd_sf"/>
</dbReference>
<dbReference type="STRING" id="212818.A0A0D1Z2P8"/>
<dbReference type="PANTHER" id="PTHR47660">
    <property type="entry name" value="TRANSCRIPTION FACTOR WITH C2H2 AND ZN(2)-CYS(6) DNA BINDING DOMAIN (EUROFUNG)-RELATED-RELATED"/>
    <property type="match status" value="1"/>
</dbReference>
<evidence type="ECO:0000313" key="11">
    <source>
        <dbReference type="EMBL" id="KIV88209.1"/>
    </source>
</evidence>
<dbReference type="InterPro" id="IPR001138">
    <property type="entry name" value="Zn2Cys6_DnaBD"/>
</dbReference>
<evidence type="ECO:0000256" key="3">
    <source>
        <dbReference type="ARBA" id="ARBA00023015"/>
    </source>
</evidence>
<dbReference type="CDD" id="cd00067">
    <property type="entry name" value="GAL4"/>
    <property type="match status" value="1"/>
</dbReference>
<evidence type="ECO:0000256" key="1">
    <source>
        <dbReference type="ARBA" id="ARBA00022723"/>
    </source>
</evidence>
<keyword evidence="5" id="KW-0804">Transcription</keyword>
<keyword evidence="3" id="KW-0805">Transcription regulation</keyword>
<evidence type="ECO:0000256" key="5">
    <source>
        <dbReference type="ARBA" id="ARBA00023163"/>
    </source>
</evidence>
<dbReference type="AlphaFoldDB" id="A0A0D1Z2P8"/>
<gene>
    <name evidence="11" type="ORF">PV10_09126</name>
</gene>
<dbReference type="OMA" id="AKTKCCY"/>
<proteinExistence type="predicted"/>
<reference evidence="11 12" key="1">
    <citation type="submission" date="2015-01" db="EMBL/GenBank/DDBJ databases">
        <title>The Genome Sequence of Exophiala mesophila CBS40295.</title>
        <authorList>
            <consortium name="The Broad Institute Genomics Platform"/>
            <person name="Cuomo C."/>
            <person name="de Hoog S."/>
            <person name="Gorbushina A."/>
            <person name="Stielow B."/>
            <person name="Teixiera M."/>
            <person name="Abouelleil A."/>
            <person name="Chapman S.B."/>
            <person name="Priest M."/>
            <person name="Young S.K."/>
            <person name="Wortman J."/>
            <person name="Nusbaum C."/>
            <person name="Birren B."/>
        </authorList>
    </citation>
    <scope>NUCLEOTIDE SEQUENCE [LARGE SCALE GENOMIC DNA]</scope>
    <source>
        <strain evidence="11 12">CBS 40295</strain>
    </source>
</reference>
<feature type="region of interest" description="Disordered" evidence="8">
    <location>
        <begin position="83"/>
        <end position="117"/>
    </location>
</feature>
<keyword evidence="1" id="KW-0479">Metal-binding</keyword>
<feature type="domain" description="Zn(2)-C6 fungal-type" evidence="9">
    <location>
        <begin position="52"/>
        <end position="81"/>
    </location>
</feature>
<dbReference type="GeneID" id="27326971"/>
<dbReference type="HOGENOM" id="CLU_044368_2_0_1"/>
<dbReference type="Proteomes" id="UP000054302">
    <property type="component" value="Unassembled WGS sequence"/>
</dbReference>
<evidence type="ECO:0000313" key="12">
    <source>
        <dbReference type="Proteomes" id="UP000054302"/>
    </source>
</evidence>
<dbReference type="GO" id="GO:0000981">
    <property type="term" value="F:DNA-binding transcription factor activity, RNA polymerase II-specific"/>
    <property type="evidence" value="ECO:0007669"/>
    <property type="project" value="InterPro"/>
</dbReference>
<dbReference type="PANTHER" id="PTHR47660:SF3">
    <property type="entry name" value="FINGER DOMAIN PROTEIN, PUTATIVE (AFU_ORTHOLOGUE AFUA_4G03310)-RELATED"/>
    <property type="match status" value="1"/>
</dbReference>
<dbReference type="SMART" id="SM00066">
    <property type="entry name" value="GAL4"/>
    <property type="match status" value="1"/>
</dbReference>
<evidence type="ECO:0000259" key="9">
    <source>
        <dbReference type="PROSITE" id="PS50048"/>
    </source>
</evidence>
<evidence type="ECO:0000259" key="10">
    <source>
        <dbReference type="PROSITE" id="PS50157"/>
    </source>
</evidence>
<evidence type="ECO:0000256" key="8">
    <source>
        <dbReference type="SAM" id="MobiDB-lite"/>
    </source>
</evidence>
<evidence type="ECO:0000256" key="2">
    <source>
        <dbReference type="ARBA" id="ARBA00022833"/>
    </source>
</evidence>
<feature type="domain" description="C2H2-type" evidence="10">
    <location>
        <begin position="20"/>
        <end position="50"/>
    </location>
</feature>
<dbReference type="VEuPathDB" id="FungiDB:PV10_09126"/>
<dbReference type="OrthoDB" id="5423818at2759"/>
<dbReference type="PROSITE" id="PS50048">
    <property type="entry name" value="ZN2_CY6_FUNGAL_2"/>
    <property type="match status" value="1"/>
</dbReference>
<evidence type="ECO:0000256" key="4">
    <source>
        <dbReference type="ARBA" id="ARBA00023125"/>
    </source>
</evidence>
<dbReference type="PROSITE" id="PS50157">
    <property type="entry name" value="ZINC_FINGER_C2H2_2"/>
    <property type="match status" value="1"/>
</dbReference>
<dbReference type="EMBL" id="KN847526">
    <property type="protein sequence ID" value="KIV88209.1"/>
    <property type="molecule type" value="Genomic_DNA"/>
</dbReference>
<feature type="compositionally biased region" description="Basic and acidic residues" evidence="8">
    <location>
        <begin position="105"/>
        <end position="117"/>
    </location>
</feature>
<dbReference type="GO" id="GO:0003677">
    <property type="term" value="F:DNA binding"/>
    <property type="evidence" value="ECO:0007669"/>
    <property type="project" value="UniProtKB-KW"/>
</dbReference>
<keyword evidence="6" id="KW-0539">Nucleus</keyword>
<sequence length="500" mass="56521">MSSLPSTPQQPSDMAPGSLSFCKFCDKPFTNTSSYQRHIRYCARHVRSRPRSCRSCNAAKTKCSFDWPCSRCVQKGHECQYSGSGSAIQQGGTKPSTTHSKHHNREPDYDETPRASNAEKESWLDADFLLTENPVQDDTSRQVLDPTRPVSYPDLPTFDEFVTFEDNSTEHHQFPAGASPSLKKRESENTMLWCAWMDTNPSLAVVAQDSPITAIPSPWPDFLGLSHLRRPRNDHNADIIIQALRAFPTMMLRRETFPWFIHPQSQLLSTSPSPNACLPEALSTCMSIAQMFLSRTSETRSFHRQMINAEHHRLTLQMYQMSKYQLLSALQACMIYLIMLIIDYSPGDEENGRVLLGGVQGLYVLFKQVGGTCSQMEEAESRKAWEEWIYAESKRRYAALWLLVGYVVCVKNGRPLDSSQSYRSLMLPCPKSLWEAKTQSSWEAELQACRILRTSALVTLGDLVDAQKADYTPINALNLDMWNAGTDNLGTLLNLVCTME</sequence>
<dbReference type="GO" id="GO:0008270">
    <property type="term" value="F:zinc ion binding"/>
    <property type="evidence" value="ECO:0007669"/>
    <property type="project" value="UniProtKB-KW"/>
</dbReference>
<dbReference type="SUPFAM" id="SSF57701">
    <property type="entry name" value="Zn2/Cys6 DNA-binding domain"/>
    <property type="match status" value="1"/>
</dbReference>
<keyword evidence="4" id="KW-0238">DNA-binding</keyword>
<dbReference type="Gene3D" id="4.10.240.10">
    <property type="entry name" value="Zn(2)-C6 fungal-type DNA-binding domain"/>
    <property type="match status" value="1"/>
</dbReference>
<name>A0A0D1Z2P8_EXOME</name>
<dbReference type="RefSeq" id="XP_016219783.1">
    <property type="nucleotide sequence ID" value="XM_016374239.1"/>
</dbReference>
<feature type="compositionally biased region" description="Polar residues" evidence="8">
    <location>
        <begin position="83"/>
        <end position="98"/>
    </location>
</feature>
<evidence type="ECO:0000256" key="7">
    <source>
        <dbReference type="PROSITE-ProRule" id="PRU00042"/>
    </source>
</evidence>
<protein>
    <recommendedName>
        <fullName evidence="13">Zn(2)-C6 fungal-type domain-containing protein</fullName>
    </recommendedName>
</protein>
<keyword evidence="12" id="KW-1185">Reference proteome</keyword>
<accession>A0A0D1Z2P8</accession>
<dbReference type="Pfam" id="PF00172">
    <property type="entry name" value="Zn_clus"/>
    <property type="match status" value="1"/>
</dbReference>
<evidence type="ECO:0008006" key="13">
    <source>
        <dbReference type="Google" id="ProtNLM"/>
    </source>
</evidence>
<dbReference type="InterPro" id="IPR013087">
    <property type="entry name" value="Znf_C2H2_type"/>
</dbReference>
<organism evidence="11 12">
    <name type="scientific">Exophiala mesophila</name>
    <name type="common">Black yeast-like fungus</name>
    <dbReference type="NCBI Taxonomy" id="212818"/>
    <lineage>
        <taxon>Eukaryota</taxon>
        <taxon>Fungi</taxon>
        <taxon>Dikarya</taxon>
        <taxon>Ascomycota</taxon>
        <taxon>Pezizomycotina</taxon>
        <taxon>Eurotiomycetes</taxon>
        <taxon>Chaetothyriomycetidae</taxon>
        <taxon>Chaetothyriales</taxon>
        <taxon>Herpotrichiellaceae</taxon>
        <taxon>Exophiala</taxon>
    </lineage>
</organism>
<keyword evidence="2" id="KW-0862">Zinc</keyword>